<dbReference type="InterPro" id="IPR002110">
    <property type="entry name" value="Ankyrin_rpt"/>
</dbReference>
<evidence type="ECO:0000256" key="1">
    <source>
        <dbReference type="ARBA" id="ARBA00022737"/>
    </source>
</evidence>
<proteinExistence type="predicted"/>
<keyword evidence="1" id="KW-0677">Repeat</keyword>
<dbReference type="SUPFAM" id="SSF48403">
    <property type="entry name" value="Ankyrin repeat"/>
    <property type="match status" value="1"/>
</dbReference>
<dbReference type="InterPro" id="IPR012854">
    <property type="entry name" value="Cu_amine_oxidase-like_N"/>
</dbReference>
<name>A0A074LMD6_9BACL</name>
<dbReference type="Gene3D" id="3.30.457.10">
    <property type="entry name" value="Copper amine oxidase-like, N-terminal domain"/>
    <property type="match status" value="1"/>
</dbReference>
<evidence type="ECO:0000259" key="3">
    <source>
        <dbReference type="Pfam" id="PF07833"/>
    </source>
</evidence>
<accession>A0A074LMD6</accession>
<dbReference type="PROSITE" id="PS50088">
    <property type="entry name" value="ANK_REPEAT"/>
    <property type="match status" value="2"/>
</dbReference>
<dbReference type="PANTHER" id="PTHR24161">
    <property type="entry name" value="ANK_REP_REGION DOMAIN-CONTAINING PROTEIN-RELATED"/>
    <property type="match status" value="1"/>
</dbReference>
<evidence type="ECO:0000313" key="5">
    <source>
        <dbReference type="Proteomes" id="UP000027931"/>
    </source>
</evidence>
<dbReference type="Pfam" id="PF12796">
    <property type="entry name" value="Ank_2"/>
    <property type="match status" value="1"/>
</dbReference>
<feature type="repeat" description="ANK" evidence="2">
    <location>
        <begin position="149"/>
        <end position="181"/>
    </location>
</feature>
<dbReference type="STRING" id="1157490.EL26_15995"/>
<gene>
    <name evidence="4" type="ORF">EL26_15995</name>
</gene>
<evidence type="ECO:0000313" key="4">
    <source>
        <dbReference type="EMBL" id="KEO82284.1"/>
    </source>
</evidence>
<dbReference type="SUPFAM" id="SSF55383">
    <property type="entry name" value="Copper amine oxidase, domain N"/>
    <property type="match status" value="1"/>
</dbReference>
<dbReference type="PANTHER" id="PTHR24161:SF85">
    <property type="entry name" value="PALMITOYLTRANSFERASE HIP14"/>
    <property type="match status" value="1"/>
</dbReference>
<evidence type="ECO:0000256" key="2">
    <source>
        <dbReference type="PROSITE-ProRule" id="PRU00023"/>
    </source>
</evidence>
<dbReference type="EMBL" id="JMIR01000024">
    <property type="protein sequence ID" value="KEO82284.1"/>
    <property type="molecule type" value="Genomic_DNA"/>
</dbReference>
<feature type="domain" description="Copper amine oxidase-like N-terminal" evidence="3">
    <location>
        <begin position="9"/>
        <end position="113"/>
    </location>
</feature>
<dbReference type="SMART" id="SM00248">
    <property type="entry name" value="ANK"/>
    <property type="match status" value="3"/>
</dbReference>
<comment type="caution">
    <text evidence="4">The sequence shown here is derived from an EMBL/GenBank/DDBJ whole genome shotgun (WGS) entry which is preliminary data.</text>
</comment>
<keyword evidence="2" id="KW-0040">ANK repeat</keyword>
<dbReference type="Gene3D" id="1.25.40.20">
    <property type="entry name" value="Ankyrin repeat-containing domain"/>
    <property type="match status" value="1"/>
</dbReference>
<reference evidence="4 5" key="1">
    <citation type="journal article" date="2013" name="Int. J. Syst. Evol. Microbiol.">
        <title>Tumebacillus flagellatus sp. nov., an alpha-amylase/pullulanase-producing bacterium isolated from cassava wastewater.</title>
        <authorList>
            <person name="Wang Q."/>
            <person name="Xie N."/>
            <person name="Qin Y."/>
            <person name="Shen N."/>
            <person name="Zhu J."/>
            <person name="Mi H."/>
            <person name="Huang R."/>
        </authorList>
    </citation>
    <scope>NUCLEOTIDE SEQUENCE [LARGE SCALE GENOMIC DNA]</scope>
    <source>
        <strain evidence="4 5">GST4</strain>
    </source>
</reference>
<feature type="repeat" description="ANK" evidence="2">
    <location>
        <begin position="182"/>
        <end position="214"/>
    </location>
</feature>
<dbReference type="InterPro" id="IPR036770">
    <property type="entry name" value="Ankyrin_rpt-contain_sf"/>
</dbReference>
<dbReference type="PROSITE" id="PS50297">
    <property type="entry name" value="ANK_REP_REGION"/>
    <property type="match status" value="2"/>
</dbReference>
<keyword evidence="5" id="KW-1185">Reference proteome</keyword>
<organism evidence="4 5">
    <name type="scientific">Tumebacillus flagellatus</name>
    <dbReference type="NCBI Taxonomy" id="1157490"/>
    <lineage>
        <taxon>Bacteria</taxon>
        <taxon>Bacillati</taxon>
        <taxon>Bacillota</taxon>
        <taxon>Bacilli</taxon>
        <taxon>Bacillales</taxon>
        <taxon>Alicyclobacillaceae</taxon>
        <taxon>Tumebacillus</taxon>
    </lineage>
</organism>
<dbReference type="Proteomes" id="UP000027931">
    <property type="component" value="Unassembled WGS sequence"/>
</dbReference>
<protein>
    <recommendedName>
        <fullName evidence="3">Copper amine oxidase-like N-terminal domain-containing protein</fullName>
    </recommendedName>
</protein>
<dbReference type="AlphaFoldDB" id="A0A074LMD6"/>
<dbReference type="InterPro" id="IPR036582">
    <property type="entry name" value="Mao_N_sf"/>
</dbReference>
<sequence length="241" mass="26266">MTVDDHMQIYDPAPVLRNGRTMVPLRSLFETLGATVLWEDATRTVTALSYTAKGQIKLTLQVDNPIAYLNGNPLELDQPPTVIDDHTMVPLRLVSESLRAAVDWKENTQTVEIYSLNYQLFLSSLRGNVDLVTKELDLGANPNYRNPDRGDTPLIASVVLKRLDVVQLLLDNGADINAQASDGYSALLAAVSGQDVEMTKLLLKQGANPNLASPKGTALQMARQTQNQAEINLLLAAGATE</sequence>
<dbReference type="Pfam" id="PF07833">
    <property type="entry name" value="Cu_amine_oxidN1"/>
    <property type="match status" value="1"/>
</dbReference>
<dbReference type="eggNOG" id="COG0666">
    <property type="taxonomic scope" value="Bacteria"/>
</dbReference>